<reference evidence="1" key="1">
    <citation type="journal article" date="2015" name="Int. J. Syst. Evol. Microbiol.">
        <title>Rhizobium alvei sp. nov., isolated from a freshwater river.</title>
        <authorList>
            <person name="Sheu S.Y."/>
            <person name="Huang H.W."/>
            <person name="Young C.C."/>
            <person name="Chen W.M."/>
        </authorList>
    </citation>
    <scope>NUCLEOTIDE SEQUENCE</scope>
    <source>
        <strain evidence="1">TNR-22</strain>
    </source>
</reference>
<dbReference type="Proteomes" id="UP001174932">
    <property type="component" value="Unassembled WGS sequence"/>
</dbReference>
<evidence type="ECO:0000313" key="2">
    <source>
        <dbReference type="Proteomes" id="UP001174932"/>
    </source>
</evidence>
<dbReference type="InterPro" id="IPR007833">
    <property type="entry name" value="Capsule_polysaccharide_synth"/>
</dbReference>
<accession>A0ABT8YMC5</accession>
<dbReference type="CDD" id="cd16439">
    <property type="entry name" value="beta_Kdo_transferase_KpsC_2"/>
    <property type="match status" value="1"/>
</dbReference>
<evidence type="ECO:0000313" key="1">
    <source>
        <dbReference type="EMBL" id="MDO6964449.1"/>
    </source>
</evidence>
<dbReference type="EMBL" id="JAUOZU010000007">
    <property type="protein sequence ID" value="MDO6964449.1"/>
    <property type="molecule type" value="Genomic_DNA"/>
</dbReference>
<sequence>MSDFNRRPRYLVTSRGLWQQRADLGVLLQAEIVFHPFSQIDAVVGWGQRPSGLRAERIASRRKVPAIVLEDGFIKSYAPGRGEPAHSFVVDRSGIYFDARRPGDLSSLIDSGDADTARMERARDAIAFLRKHRLSKYNNAPIRTLSELGLDADRPYVLLVDQVGGDASIRGALADDFRFGAMLDHARQTYPEARLVIRAHPAAGDRSLLVNAARRLGLDYQVPGRGNPWPLLESAQAVYTVSSQLGFEALMAGRKVHCFGVTYYSHRGLTEDHCEAPAPRRSASLEQIFHAAYIDYSRYLDLHDRSPVSLERAMEQALVVREQRNRIPARMLTGGLSPWKRRALDPFLIGPEGPAIHTGRFAKAVERAKESGAAIAVWGSARPLPSAVQSFRIEDGFIRSRGLGVNLAYPCSIAMDGEHVYYDARGESHLERLIATHPFEPDLQARAARLIDTIIGNGISKYNVGDAVDLPAVADGRLRILIPGQVEKDASIRFGSPVTRTNRDLVAAVRLLYPDAFLAYKEHPDVTSGLRSGGAEPADADLIVRQGDIMHWIGWCDRLETMTSLAGFEALIRGKPVGVHGIPFYAGWGLTDDRIEVPRRTRSVNREMLAAAALILYPFYIHPLSAMPCTVEDLVAEIALKRQVSVSATRRLMLRLTQSINRTAVKIRDGRN</sequence>
<name>A0ABT8YMC5_9HYPH</name>
<keyword evidence="2" id="KW-1185">Reference proteome</keyword>
<reference evidence="1" key="2">
    <citation type="submission" date="2023-07" db="EMBL/GenBank/DDBJ databases">
        <authorList>
            <person name="Shen H."/>
        </authorList>
    </citation>
    <scope>NUCLEOTIDE SEQUENCE</scope>
    <source>
        <strain evidence="1">TNR-22</strain>
    </source>
</reference>
<proteinExistence type="predicted"/>
<dbReference type="RefSeq" id="WP_304376360.1">
    <property type="nucleotide sequence ID" value="NZ_JAUOZU010000007.1"/>
</dbReference>
<protein>
    <submittedName>
        <fullName evidence="1">Capsular polysaccharide biosynthesis protein</fullName>
    </submittedName>
</protein>
<dbReference type="Pfam" id="PF05159">
    <property type="entry name" value="Capsule_synth"/>
    <property type="match status" value="2"/>
</dbReference>
<organism evidence="1 2">
    <name type="scientific">Rhizobium alvei</name>
    <dbReference type="NCBI Taxonomy" id="1132659"/>
    <lineage>
        <taxon>Bacteria</taxon>
        <taxon>Pseudomonadati</taxon>
        <taxon>Pseudomonadota</taxon>
        <taxon>Alphaproteobacteria</taxon>
        <taxon>Hyphomicrobiales</taxon>
        <taxon>Rhizobiaceae</taxon>
        <taxon>Rhizobium/Agrobacterium group</taxon>
        <taxon>Rhizobium</taxon>
    </lineage>
</organism>
<comment type="caution">
    <text evidence="1">The sequence shown here is derived from an EMBL/GenBank/DDBJ whole genome shotgun (WGS) entry which is preliminary data.</text>
</comment>
<gene>
    <name evidence="1" type="ORF">Q4481_10815</name>
</gene>
<dbReference type="CDD" id="cd16440">
    <property type="entry name" value="beta_Kdo_transferase_KpsC_1"/>
    <property type="match status" value="1"/>
</dbReference>